<dbReference type="RefSeq" id="WP_344681223.1">
    <property type="nucleotide sequence ID" value="NZ_BAAAUX010000014.1"/>
</dbReference>
<accession>A0ABN3VFL9</accession>
<dbReference type="SUPFAM" id="SSF53686">
    <property type="entry name" value="Tryptophan synthase beta subunit-like PLP-dependent enzymes"/>
    <property type="match status" value="1"/>
</dbReference>
<dbReference type="Proteomes" id="UP001500979">
    <property type="component" value="Unassembled WGS sequence"/>
</dbReference>
<dbReference type="Gene3D" id="3.40.50.1100">
    <property type="match status" value="2"/>
</dbReference>
<organism evidence="6 7">
    <name type="scientific">Saccharopolyspora taberi</name>
    <dbReference type="NCBI Taxonomy" id="60895"/>
    <lineage>
        <taxon>Bacteria</taxon>
        <taxon>Bacillati</taxon>
        <taxon>Actinomycetota</taxon>
        <taxon>Actinomycetes</taxon>
        <taxon>Pseudonocardiales</taxon>
        <taxon>Pseudonocardiaceae</taxon>
        <taxon>Saccharopolyspora</taxon>
    </lineage>
</organism>
<evidence type="ECO:0000313" key="6">
    <source>
        <dbReference type="EMBL" id="GAA2798181.1"/>
    </source>
</evidence>
<dbReference type="CDD" id="cd01561">
    <property type="entry name" value="CBS_like"/>
    <property type="match status" value="1"/>
</dbReference>
<comment type="subunit">
    <text evidence="2">Homodimer.</text>
</comment>
<evidence type="ECO:0000256" key="1">
    <source>
        <dbReference type="ARBA" id="ARBA00001933"/>
    </source>
</evidence>
<name>A0ABN3VFL9_9PSEU</name>
<gene>
    <name evidence="6" type="ORF">GCM10010470_36690</name>
</gene>
<comment type="caution">
    <text evidence="6">The sequence shown here is derived from an EMBL/GenBank/DDBJ whole genome shotgun (WGS) entry which is preliminary data.</text>
</comment>
<evidence type="ECO:0000259" key="5">
    <source>
        <dbReference type="Pfam" id="PF00291"/>
    </source>
</evidence>
<dbReference type="Pfam" id="PF00291">
    <property type="entry name" value="PALP"/>
    <property type="match status" value="1"/>
</dbReference>
<dbReference type="InterPro" id="IPR050214">
    <property type="entry name" value="Cys_Synth/Cystath_Beta-Synth"/>
</dbReference>
<dbReference type="InterPro" id="IPR036052">
    <property type="entry name" value="TrpB-like_PALP_sf"/>
</dbReference>
<evidence type="ECO:0000256" key="4">
    <source>
        <dbReference type="ARBA" id="ARBA00022898"/>
    </source>
</evidence>
<comment type="cofactor">
    <cofactor evidence="1">
        <name>pyridoxal 5'-phosphate</name>
        <dbReference type="ChEBI" id="CHEBI:597326"/>
    </cofactor>
</comment>
<dbReference type="InterPro" id="IPR001926">
    <property type="entry name" value="TrpB-like_PALP"/>
</dbReference>
<evidence type="ECO:0000256" key="2">
    <source>
        <dbReference type="ARBA" id="ARBA00011738"/>
    </source>
</evidence>
<sequence>MIFRHVYDVVVDNVFLELGGFVQDADVYVKLEGLNPAGSIKLKTAVALIDSVEATGALRPGTRLIESTSGNLGVALAVICAARKYSLTLVTDPNTSRQAVRMMSSLGAEVVEVTGENSSQGFLQARFDYVRSRIAVEPELVWLNQHANAANVEAHSSRTARAIHDEFGHVDVLFVGAGTTGTLMGCVDYFSRHSPRTRIVGVDSVGSVTFGGPPSTRHIPGLGAARRPDIFVDDGSFEKVLIPETETVAMCHRLTRDYGLLAGGSTGTVLAAVDRISGSLPPRSRVVAISPDLGEKYVDTVYSMAWVADKQLDALFTTSGQ</sequence>
<dbReference type="EMBL" id="BAAAUX010000014">
    <property type="protein sequence ID" value="GAA2798181.1"/>
    <property type="molecule type" value="Genomic_DNA"/>
</dbReference>
<dbReference type="InterPro" id="IPR023927">
    <property type="entry name" value="SbnA"/>
</dbReference>
<evidence type="ECO:0000256" key="3">
    <source>
        <dbReference type="ARBA" id="ARBA00022679"/>
    </source>
</evidence>
<proteinExistence type="predicted"/>
<dbReference type="PANTHER" id="PTHR10314">
    <property type="entry name" value="CYSTATHIONINE BETA-SYNTHASE"/>
    <property type="match status" value="1"/>
</dbReference>
<dbReference type="NCBIfam" id="TIGR03945">
    <property type="entry name" value="PLP_SbnA_fam"/>
    <property type="match status" value="1"/>
</dbReference>
<keyword evidence="4" id="KW-0663">Pyridoxal phosphate</keyword>
<keyword evidence="3" id="KW-0808">Transferase</keyword>
<reference evidence="6 7" key="1">
    <citation type="journal article" date="2019" name="Int. J. Syst. Evol. Microbiol.">
        <title>The Global Catalogue of Microorganisms (GCM) 10K type strain sequencing project: providing services to taxonomists for standard genome sequencing and annotation.</title>
        <authorList>
            <consortium name="The Broad Institute Genomics Platform"/>
            <consortium name="The Broad Institute Genome Sequencing Center for Infectious Disease"/>
            <person name="Wu L."/>
            <person name="Ma J."/>
        </authorList>
    </citation>
    <scope>NUCLEOTIDE SEQUENCE [LARGE SCALE GENOMIC DNA]</scope>
    <source>
        <strain evidence="6 7">JCM 9383</strain>
    </source>
</reference>
<feature type="domain" description="Tryptophan synthase beta chain-like PALP" evidence="5">
    <location>
        <begin position="25"/>
        <end position="292"/>
    </location>
</feature>
<protein>
    <recommendedName>
        <fullName evidence="5">Tryptophan synthase beta chain-like PALP domain-containing protein</fullName>
    </recommendedName>
</protein>
<evidence type="ECO:0000313" key="7">
    <source>
        <dbReference type="Proteomes" id="UP001500979"/>
    </source>
</evidence>
<keyword evidence="7" id="KW-1185">Reference proteome</keyword>